<evidence type="ECO:0000313" key="4">
    <source>
        <dbReference type="Proteomes" id="UP000724874"/>
    </source>
</evidence>
<dbReference type="InterPro" id="IPR013087">
    <property type="entry name" value="Znf_C2H2_type"/>
</dbReference>
<dbReference type="EMBL" id="JADNYJ010000098">
    <property type="protein sequence ID" value="KAF8886056.1"/>
    <property type="molecule type" value="Genomic_DNA"/>
</dbReference>
<keyword evidence="4" id="KW-1185">Reference proteome</keyword>
<accession>A0A9P5TIV2</accession>
<protein>
    <recommendedName>
        <fullName evidence="2">C2H2-type domain-containing protein</fullName>
    </recommendedName>
</protein>
<evidence type="ECO:0000256" key="1">
    <source>
        <dbReference type="SAM" id="MobiDB-lite"/>
    </source>
</evidence>
<gene>
    <name evidence="3" type="ORF">CPB84DRAFT_1787865</name>
</gene>
<evidence type="ECO:0000259" key="2">
    <source>
        <dbReference type="PROSITE" id="PS00028"/>
    </source>
</evidence>
<evidence type="ECO:0000313" key="3">
    <source>
        <dbReference type="EMBL" id="KAF8886056.1"/>
    </source>
</evidence>
<name>A0A9P5TIV2_GYMJU</name>
<feature type="compositionally biased region" description="Basic residues" evidence="1">
    <location>
        <begin position="294"/>
        <end position="304"/>
    </location>
</feature>
<feature type="compositionally biased region" description="Polar residues" evidence="1">
    <location>
        <begin position="126"/>
        <end position="141"/>
    </location>
</feature>
<feature type="compositionally biased region" description="Polar residues" evidence="1">
    <location>
        <begin position="283"/>
        <end position="293"/>
    </location>
</feature>
<feature type="region of interest" description="Disordered" evidence="1">
    <location>
        <begin position="122"/>
        <end position="201"/>
    </location>
</feature>
<dbReference type="PROSITE" id="PS00028">
    <property type="entry name" value="ZINC_FINGER_C2H2_1"/>
    <property type="match status" value="1"/>
</dbReference>
<comment type="caution">
    <text evidence="3">The sequence shown here is derived from an EMBL/GenBank/DDBJ whole genome shotgun (WGS) entry which is preliminary data.</text>
</comment>
<sequence length="304" mass="34006">MAYYYVPIINHCQVTLKDIFWNDYYDPPAPGEYRNKDSSKKSSLSPVSFASNAVGSSTVDKTQFTFLPRKDDPEAFLTKFVLGEDDNGNTSSSDNLMTLSHADETTPTSHFGTRAKIVEAEPWRDNQPSVSECPQQPSDATLTPAVDSFATIPSPSSIQHDPPSEAPSGTHKRNNAVVKSSEGEIIGPRSKRIKTQGEAPQYRSYHKEIKTGETVRKELVYECNRCNYKCNASGDMKKHRDTHLAPQYHCKKLGCPCIGTGLWATRESSVRRHFKTQLEKKQSALQEIRGTTSRQRKLKGTSKE</sequence>
<dbReference type="AlphaFoldDB" id="A0A9P5TIV2"/>
<proteinExistence type="predicted"/>
<organism evidence="3 4">
    <name type="scientific">Gymnopilus junonius</name>
    <name type="common">Spectacular rustgill mushroom</name>
    <name type="synonym">Gymnopilus spectabilis subsp. junonius</name>
    <dbReference type="NCBI Taxonomy" id="109634"/>
    <lineage>
        <taxon>Eukaryota</taxon>
        <taxon>Fungi</taxon>
        <taxon>Dikarya</taxon>
        <taxon>Basidiomycota</taxon>
        <taxon>Agaricomycotina</taxon>
        <taxon>Agaricomycetes</taxon>
        <taxon>Agaricomycetidae</taxon>
        <taxon>Agaricales</taxon>
        <taxon>Agaricineae</taxon>
        <taxon>Hymenogastraceae</taxon>
        <taxon>Gymnopilus</taxon>
    </lineage>
</organism>
<feature type="domain" description="C2H2-type" evidence="2">
    <location>
        <begin position="223"/>
        <end position="243"/>
    </location>
</feature>
<feature type="region of interest" description="Disordered" evidence="1">
    <location>
        <begin position="281"/>
        <end position="304"/>
    </location>
</feature>
<dbReference type="Proteomes" id="UP000724874">
    <property type="component" value="Unassembled WGS sequence"/>
</dbReference>
<reference evidence="3" key="1">
    <citation type="submission" date="2020-11" db="EMBL/GenBank/DDBJ databases">
        <authorList>
            <consortium name="DOE Joint Genome Institute"/>
            <person name="Ahrendt S."/>
            <person name="Riley R."/>
            <person name="Andreopoulos W."/>
            <person name="LaButti K."/>
            <person name="Pangilinan J."/>
            <person name="Ruiz-duenas F.J."/>
            <person name="Barrasa J.M."/>
            <person name="Sanchez-Garcia M."/>
            <person name="Camarero S."/>
            <person name="Miyauchi S."/>
            <person name="Serrano A."/>
            <person name="Linde D."/>
            <person name="Babiker R."/>
            <person name="Drula E."/>
            <person name="Ayuso-Fernandez I."/>
            <person name="Pacheco R."/>
            <person name="Padilla G."/>
            <person name="Ferreira P."/>
            <person name="Barriuso J."/>
            <person name="Kellner H."/>
            <person name="Castanera R."/>
            <person name="Alfaro M."/>
            <person name="Ramirez L."/>
            <person name="Pisabarro A.G."/>
            <person name="Kuo A."/>
            <person name="Tritt A."/>
            <person name="Lipzen A."/>
            <person name="He G."/>
            <person name="Yan M."/>
            <person name="Ng V."/>
            <person name="Cullen D."/>
            <person name="Martin F."/>
            <person name="Rosso M.-N."/>
            <person name="Henrissat B."/>
            <person name="Hibbett D."/>
            <person name="Martinez A.T."/>
            <person name="Grigoriev I.V."/>
        </authorList>
    </citation>
    <scope>NUCLEOTIDE SEQUENCE</scope>
    <source>
        <strain evidence="3">AH 44721</strain>
    </source>
</reference>